<keyword evidence="6" id="KW-1185">Reference proteome</keyword>
<keyword evidence="4 5" id="KW-0949">S-adenosyl-L-methionine</keyword>
<dbReference type="InterPro" id="IPR025820">
    <property type="entry name" value="NNMT/PNMT/TEMT_CS"/>
</dbReference>
<dbReference type="RefSeq" id="XP_020035708.1">
    <property type="nucleotide sequence ID" value="XM_020180119.1"/>
</dbReference>
<dbReference type="CDD" id="cd02440">
    <property type="entry name" value="AdoMet_MTases"/>
    <property type="match status" value="1"/>
</dbReference>
<keyword evidence="3" id="KW-0808">Transferase</keyword>
<dbReference type="PANTHER" id="PTHR10867">
    <property type="entry name" value="NNMT/PNMT/TEMT FAMILY MEMBER"/>
    <property type="match status" value="1"/>
</dbReference>
<accession>A0A8B7VVR9</accession>
<gene>
    <name evidence="7" type="primary">Nnmt</name>
</gene>
<evidence type="ECO:0000256" key="1">
    <source>
        <dbReference type="ARBA" id="ARBA00007996"/>
    </source>
</evidence>
<feature type="binding site" evidence="5">
    <location>
        <position position="25"/>
    </location>
    <ligand>
        <name>S-adenosyl-L-methionine</name>
        <dbReference type="ChEBI" id="CHEBI:59789"/>
    </ligand>
</feature>
<protein>
    <submittedName>
        <fullName evidence="7">Nicotinamide N-methyltransferase</fullName>
    </submittedName>
</protein>
<dbReference type="Pfam" id="PF01234">
    <property type="entry name" value="NNMT_PNMT_TEMT"/>
    <property type="match status" value="1"/>
</dbReference>
<dbReference type="AlphaFoldDB" id="A0A8B7VVR9"/>
<dbReference type="GeneID" id="109696853"/>
<dbReference type="PROSITE" id="PS51681">
    <property type="entry name" value="SAM_MT_NNMT_PNMT_TEMT"/>
    <property type="match status" value="1"/>
</dbReference>
<dbReference type="CTD" id="4837"/>
<evidence type="ECO:0000313" key="7">
    <source>
        <dbReference type="RefSeq" id="XP_020035708.1"/>
    </source>
</evidence>
<evidence type="ECO:0000256" key="3">
    <source>
        <dbReference type="ARBA" id="ARBA00022679"/>
    </source>
</evidence>
<feature type="binding site" evidence="5">
    <location>
        <begin position="63"/>
        <end position="64"/>
    </location>
    <ligand>
        <name>S-adenosyl-L-methionine</name>
        <dbReference type="ChEBI" id="CHEBI:59789"/>
    </ligand>
</feature>
<name>A0A8B7VVR9_CASCN</name>
<dbReference type="InterPro" id="IPR000940">
    <property type="entry name" value="NNMT_TEMT_trans"/>
</dbReference>
<dbReference type="PROSITE" id="PS01100">
    <property type="entry name" value="NNMT_PNMT_TEMT"/>
    <property type="match status" value="1"/>
</dbReference>
<dbReference type="PIRSF" id="PIRSF000384">
    <property type="entry name" value="PNMTase"/>
    <property type="match status" value="1"/>
</dbReference>
<dbReference type="Proteomes" id="UP001732720">
    <property type="component" value="Chromosome 2"/>
</dbReference>
<feature type="binding site" evidence="5">
    <location>
        <position position="69"/>
    </location>
    <ligand>
        <name>S-adenosyl-L-methionine</name>
        <dbReference type="ChEBI" id="CHEBI:59789"/>
    </ligand>
</feature>
<reference evidence="7" key="1">
    <citation type="submission" date="2025-08" db="UniProtKB">
        <authorList>
            <consortium name="RefSeq"/>
        </authorList>
    </citation>
    <scope>IDENTIFICATION</scope>
    <source>
        <tissue evidence="7">Leukocyte</tissue>
    </source>
</reference>
<dbReference type="GO" id="GO:0005829">
    <property type="term" value="C:cytosol"/>
    <property type="evidence" value="ECO:0007669"/>
    <property type="project" value="TreeGrafter"/>
</dbReference>
<evidence type="ECO:0000313" key="6">
    <source>
        <dbReference type="Proteomes" id="UP001732720"/>
    </source>
</evidence>
<dbReference type="GO" id="GO:0032259">
    <property type="term" value="P:methylation"/>
    <property type="evidence" value="ECO:0007669"/>
    <property type="project" value="UniProtKB-KW"/>
</dbReference>
<feature type="binding site" evidence="5">
    <location>
        <position position="85"/>
    </location>
    <ligand>
        <name>S-adenosyl-L-methionine</name>
        <dbReference type="ChEBI" id="CHEBI:59789"/>
    </ligand>
</feature>
<evidence type="ECO:0000256" key="2">
    <source>
        <dbReference type="ARBA" id="ARBA00022603"/>
    </source>
</evidence>
<dbReference type="KEGG" id="ccan:109696853"/>
<feature type="binding site" evidence="5">
    <location>
        <position position="20"/>
    </location>
    <ligand>
        <name>S-adenosyl-L-methionine</name>
        <dbReference type="ChEBI" id="CHEBI:59789"/>
    </ligand>
</feature>
<feature type="binding site" evidence="5">
    <location>
        <position position="90"/>
    </location>
    <ligand>
        <name>S-adenosyl-L-methionine</name>
        <dbReference type="ChEBI" id="CHEBI:59789"/>
    </ligand>
</feature>
<dbReference type="NCBIfam" id="NF041360">
    <property type="entry name" value="GntF_guanitoxin"/>
    <property type="match status" value="1"/>
</dbReference>
<evidence type="ECO:0000256" key="4">
    <source>
        <dbReference type="ARBA" id="ARBA00022691"/>
    </source>
</evidence>
<dbReference type="SUPFAM" id="SSF53335">
    <property type="entry name" value="S-adenosyl-L-methionine-dependent methyltransferases"/>
    <property type="match status" value="1"/>
</dbReference>
<dbReference type="PANTHER" id="PTHR10867:SF32">
    <property type="entry name" value="NICOTINAMIDE N-METHYLTRANSFERASE"/>
    <property type="match status" value="1"/>
</dbReference>
<dbReference type="FunFam" id="3.40.50.150:FF:000065">
    <property type="entry name" value="Phenylethanolamine N-methyltransferase"/>
    <property type="match status" value="1"/>
</dbReference>
<dbReference type="InterPro" id="IPR029063">
    <property type="entry name" value="SAM-dependent_MTases_sf"/>
</dbReference>
<sequence length="267" mass="29999">MESGFTSKDTYLSHFHPRDYLQKYYNFGSRDSAENQILRHLLKTLFKIFYLGDVKGDLLIDIGSGPTIYQLLSACESFKEIIATDYTDQNLQELEKWLKKEPGAFDWSSVVTYVCDLEGNRVKGPEKEEKLRQVVKQVLKCDVTQSQPLGEVPLPQADCLLSTLCLDAACPDLPTYRTALKNLSSLLKPGGFLVIIDVLKSSYYMVGEQRFSSLSLDQEEVEAAVKEAGYTIEQFEVISQSYSSTTADNEGLFSLVGRKLGRSVDIL</sequence>
<keyword evidence="2" id="KW-0489">Methyltransferase</keyword>
<proteinExistence type="inferred from homology"/>
<evidence type="ECO:0000256" key="5">
    <source>
        <dbReference type="PIRSR" id="PIRSR000384-1"/>
    </source>
</evidence>
<dbReference type="InterPro" id="IPR053384">
    <property type="entry name" value="SAM-dep_methyltransferase"/>
</dbReference>
<comment type="similarity">
    <text evidence="1">Belongs to the class I-like SAM-binding methyltransferase superfamily. NNMT/PNMT/TEMT family.</text>
</comment>
<dbReference type="OrthoDB" id="10050085at2759"/>
<dbReference type="Gene3D" id="3.40.50.150">
    <property type="entry name" value="Vaccinia Virus protein VP39"/>
    <property type="match status" value="1"/>
</dbReference>
<feature type="binding site" evidence="5">
    <location>
        <begin position="142"/>
        <end position="143"/>
    </location>
    <ligand>
        <name>S-adenosyl-L-methionine</name>
        <dbReference type="ChEBI" id="CHEBI:59789"/>
    </ligand>
</feature>
<dbReference type="GO" id="GO:0008112">
    <property type="term" value="F:nicotinamide N-methyltransferase activity"/>
    <property type="evidence" value="ECO:0007669"/>
    <property type="project" value="TreeGrafter"/>
</dbReference>
<dbReference type="RefSeq" id="XP_020035708.1">
    <property type="nucleotide sequence ID" value="XM_020180119.2"/>
</dbReference>
<organism evidence="7">
    <name type="scientific">Castor canadensis</name>
    <name type="common">American beaver</name>
    <dbReference type="NCBI Taxonomy" id="51338"/>
    <lineage>
        <taxon>Eukaryota</taxon>
        <taxon>Metazoa</taxon>
        <taxon>Chordata</taxon>
        <taxon>Craniata</taxon>
        <taxon>Vertebrata</taxon>
        <taxon>Euteleostomi</taxon>
        <taxon>Mammalia</taxon>
        <taxon>Eutheria</taxon>
        <taxon>Euarchontoglires</taxon>
        <taxon>Glires</taxon>
        <taxon>Rodentia</taxon>
        <taxon>Castorimorpha</taxon>
        <taxon>Castoridae</taxon>
        <taxon>Castor</taxon>
    </lineage>
</organism>